<dbReference type="Gene3D" id="2.30.30.40">
    <property type="entry name" value="SH3 Domains"/>
    <property type="match status" value="1"/>
</dbReference>
<dbReference type="GO" id="GO:0008424">
    <property type="term" value="F:glycoprotein 6-alpha-L-fucosyltransferase activity"/>
    <property type="evidence" value="ECO:0007669"/>
    <property type="project" value="UniProtKB-EC"/>
</dbReference>
<dbReference type="PROSITE" id="PS51659">
    <property type="entry name" value="GT23"/>
    <property type="match status" value="1"/>
</dbReference>
<dbReference type="SMART" id="SM00326">
    <property type="entry name" value="SH3"/>
    <property type="match status" value="1"/>
</dbReference>
<comment type="subcellular location">
    <subcellularLocation>
        <location evidence="1">Golgi apparatus</location>
        <location evidence="1">Golgi stack membrane</location>
        <topology evidence="1">Single-pass type II membrane protein</topology>
    </subcellularLocation>
</comment>
<dbReference type="GO" id="GO:0032580">
    <property type="term" value="C:Golgi cisterna membrane"/>
    <property type="evidence" value="ECO:0007669"/>
    <property type="project" value="UniProtKB-SubCell"/>
</dbReference>
<evidence type="ECO:0000256" key="7">
    <source>
        <dbReference type="ARBA" id="ARBA00022679"/>
    </source>
</evidence>
<dbReference type="PIRSF" id="PIRSF000472">
    <property type="entry name" value="Alpha1_6FUT_euk"/>
    <property type="match status" value="1"/>
</dbReference>
<evidence type="ECO:0000256" key="6">
    <source>
        <dbReference type="ARBA" id="ARBA00022676"/>
    </source>
</evidence>
<feature type="disulfide bond" evidence="18">
    <location>
        <begin position="475"/>
        <end position="482"/>
    </location>
</feature>
<feature type="region of interest" description="Important for donor substrate binding" evidence="16 20">
    <location>
        <begin position="374"/>
        <end position="375"/>
    </location>
</feature>
<keyword evidence="11 15" id="KW-0333">Golgi apparatus</keyword>
<dbReference type="Gene3D" id="3.40.50.11350">
    <property type="match status" value="1"/>
</dbReference>
<evidence type="ECO:0000256" key="8">
    <source>
        <dbReference type="ARBA" id="ARBA00022692"/>
    </source>
</evidence>
<dbReference type="InterPro" id="IPR027350">
    <property type="entry name" value="GT23_dom"/>
</dbReference>
<dbReference type="EMBL" id="JARGDH010000005">
    <property type="protein sequence ID" value="KAL0266817.1"/>
    <property type="molecule type" value="Genomic_DNA"/>
</dbReference>
<comment type="pathway">
    <text evidence="2 15">Protein modification; protein glycosylation.</text>
</comment>
<evidence type="ECO:0000256" key="9">
    <source>
        <dbReference type="ARBA" id="ARBA00022968"/>
    </source>
</evidence>
<dbReference type="Gene3D" id="1.10.287.1060">
    <property type="entry name" value="ESAT-6-like"/>
    <property type="match status" value="1"/>
</dbReference>
<feature type="domain" description="GT23" evidence="22">
    <location>
        <begin position="218"/>
        <end position="503"/>
    </location>
</feature>
<evidence type="ECO:0000256" key="13">
    <source>
        <dbReference type="ARBA" id="ARBA00023157"/>
    </source>
</evidence>
<organism evidence="23">
    <name type="scientific">Menopon gallinae</name>
    <name type="common">poultry shaft louse</name>
    <dbReference type="NCBI Taxonomy" id="328185"/>
    <lineage>
        <taxon>Eukaryota</taxon>
        <taxon>Metazoa</taxon>
        <taxon>Ecdysozoa</taxon>
        <taxon>Arthropoda</taxon>
        <taxon>Hexapoda</taxon>
        <taxon>Insecta</taxon>
        <taxon>Pterygota</taxon>
        <taxon>Neoptera</taxon>
        <taxon>Paraneoptera</taxon>
        <taxon>Psocodea</taxon>
        <taxon>Troctomorpha</taxon>
        <taxon>Phthiraptera</taxon>
        <taxon>Amblycera</taxon>
        <taxon>Menoponidae</taxon>
        <taxon>Menopon</taxon>
    </lineage>
</organism>
<keyword evidence="8" id="KW-0812">Transmembrane</keyword>
<dbReference type="EMBL" id="JARGDH010000005">
    <property type="protein sequence ID" value="KAL0266816.1"/>
    <property type="molecule type" value="Genomic_DNA"/>
</dbReference>
<evidence type="ECO:0000259" key="22">
    <source>
        <dbReference type="PROSITE" id="PS51659"/>
    </source>
</evidence>
<dbReference type="FunFam" id="2.30.30.40:FF:000070">
    <property type="entry name" value="Alpha-(1,6)-fucosyltransferase"/>
    <property type="match status" value="1"/>
</dbReference>
<dbReference type="InterPro" id="IPR015827">
    <property type="entry name" value="Fut8"/>
</dbReference>
<accession>A0AAW2HB91</accession>
<evidence type="ECO:0000256" key="20">
    <source>
        <dbReference type="PROSITE-ProRule" id="PRU00992"/>
    </source>
</evidence>
<evidence type="ECO:0000256" key="16">
    <source>
        <dbReference type="PIRSR" id="PIRSR000472-50"/>
    </source>
</evidence>
<dbReference type="CDD" id="cd11792">
    <property type="entry name" value="SH3_Fut8"/>
    <property type="match status" value="1"/>
</dbReference>
<comment type="caution">
    <text evidence="23">The sequence shown here is derived from an EMBL/GenBank/DDBJ whole genome shotgun (WGS) entry which is preliminary data.</text>
</comment>
<evidence type="ECO:0000256" key="14">
    <source>
        <dbReference type="ARBA" id="ARBA00093238"/>
    </source>
</evidence>
<evidence type="ECO:0000256" key="15">
    <source>
        <dbReference type="PIRNR" id="PIRNR000472"/>
    </source>
</evidence>
<evidence type="ECO:0000256" key="5">
    <source>
        <dbReference type="ARBA" id="ARBA00022443"/>
    </source>
</evidence>
<dbReference type="AlphaFoldDB" id="A0AAW2HB91"/>
<keyword evidence="6 15" id="KW-0328">Glycosyltransferase</keyword>
<comment type="function">
    <text evidence="15">Catalyzes the addition of fucose in alpha 1-6 linkage to the first GlcNAc residue, next to the peptide chains in N-glycans.</text>
</comment>
<keyword evidence="10" id="KW-1133">Transmembrane helix</keyword>
<dbReference type="InterPro" id="IPR036028">
    <property type="entry name" value="SH3-like_dom_sf"/>
</dbReference>
<dbReference type="SUPFAM" id="SSF50044">
    <property type="entry name" value="SH3-domain"/>
    <property type="match status" value="1"/>
</dbReference>
<evidence type="ECO:0000256" key="4">
    <source>
        <dbReference type="ARBA" id="ARBA00018201"/>
    </source>
</evidence>
<dbReference type="InterPro" id="IPR035653">
    <property type="entry name" value="Fut8_SH3"/>
</dbReference>
<dbReference type="PROSITE" id="PS50002">
    <property type="entry name" value="SH3"/>
    <property type="match status" value="1"/>
</dbReference>
<evidence type="ECO:0000259" key="21">
    <source>
        <dbReference type="PROSITE" id="PS50002"/>
    </source>
</evidence>
<evidence type="ECO:0000256" key="17">
    <source>
        <dbReference type="PIRSR" id="PIRSR000472-51"/>
    </source>
</evidence>
<dbReference type="InterPro" id="IPR001452">
    <property type="entry name" value="SH3_domain"/>
</dbReference>
<evidence type="ECO:0000256" key="2">
    <source>
        <dbReference type="ARBA" id="ARBA00004922"/>
    </source>
</evidence>
<dbReference type="EC" id="2.4.1.68" evidence="3 15"/>
<feature type="domain" description="SH3" evidence="21">
    <location>
        <begin position="512"/>
        <end position="573"/>
    </location>
</feature>
<keyword evidence="7 15" id="KW-0808">Transferase</keyword>
<dbReference type="CDD" id="cd11300">
    <property type="entry name" value="Fut8_like"/>
    <property type="match status" value="1"/>
</dbReference>
<feature type="disulfide bond" evidence="18">
    <location>
        <begin position="224"/>
        <end position="242"/>
    </location>
</feature>
<evidence type="ECO:0000256" key="19">
    <source>
        <dbReference type="PROSITE-ProRule" id="PRU00192"/>
    </source>
</evidence>
<keyword evidence="12 15" id="KW-0472">Membrane</keyword>
<feature type="disulfide bond" evidence="18">
    <location>
        <begin position="216"/>
        <end position="278"/>
    </location>
</feature>
<evidence type="ECO:0000313" key="23">
    <source>
        <dbReference type="EMBL" id="KAL0266816.1"/>
    </source>
</evidence>
<keyword evidence="5 19" id="KW-0728">SH3 domain</keyword>
<evidence type="ECO:0000256" key="11">
    <source>
        <dbReference type="ARBA" id="ARBA00023034"/>
    </source>
</evidence>
<proteinExistence type="inferred from homology"/>
<name>A0AAW2HB91_9NEOP</name>
<dbReference type="EMBL" id="JARGDH010000005">
    <property type="protein sequence ID" value="KAL0266815.1"/>
    <property type="molecule type" value="Genomic_DNA"/>
</dbReference>
<feature type="short sequence motif" description="SH3-binding" evidence="17">
    <location>
        <begin position="308"/>
        <end position="314"/>
    </location>
</feature>
<feature type="disulfide bond" evidence="18">
    <location>
        <begin position="230"/>
        <end position="234"/>
    </location>
</feature>
<comment type="catalytic activity">
    <reaction evidence="14 15">
        <text>N(4)-{beta-D-GlcNAc-(1-&gt;2)-alpha-D-Man-(1-&gt;3)-[beta-D-GlcNAc-(1-&gt;2)-alpha-D-Man-(1-&gt;6)]-beta-D-Man-(1-&gt;4)-beta-D-GlcNAc-(1-&gt;4)-beta-D-GlcNAc}-L-asparaginyl-[protein] + GDP-beta-L-fucose = an N(4)-{beta-D-GlcNAc-(1-&gt;2)-alpha-D-Man-(1-&gt;3)-[beta-D-GlcNAc-(1-&gt;2)-alpha-D-Man-(1-&gt;6)]-beta-D-Man-(1-&gt;4)-beta-D-GlcNAc-(1-&gt;4)-[alpha-L-Fuc-(1-&gt;6)]-beta-D-GlcNAc}-L-asparaginyl-[protein] + GDP + H(+)</text>
        <dbReference type="Rhea" id="RHEA:12985"/>
        <dbReference type="Rhea" id="RHEA-COMP:13526"/>
        <dbReference type="Rhea" id="RHEA-COMP:13532"/>
        <dbReference type="ChEBI" id="CHEBI:15378"/>
        <dbReference type="ChEBI" id="CHEBI:57273"/>
        <dbReference type="ChEBI" id="CHEBI:58189"/>
        <dbReference type="ChEBI" id="CHEBI:60651"/>
        <dbReference type="ChEBI" id="CHEBI:137207"/>
        <dbReference type="EC" id="2.4.1.68"/>
    </reaction>
</comment>
<dbReference type="FunFam" id="3.40.50.11350:FF:000001">
    <property type="entry name" value="Alpha-(1,6)-fucosyltransferase"/>
    <property type="match status" value="1"/>
</dbReference>
<gene>
    <name evidence="23" type="ORF">PYX00_009258</name>
</gene>
<keyword evidence="9" id="KW-0735">Signal-anchor</keyword>
<dbReference type="InterPro" id="IPR045573">
    <property type="entry name" value="Fut8_N_cat"/>
</dbReference>
<dbReference type="Pfam" id="PF19745">
    <property type="entry name" value="FUT8_N_cat"/>
    <property type="match status" value="1"/>
</dbReference>
<evidence type="ECO:0000256" key="10">
    <source>
        <dbReference type="ARBA" id="ARBA00022989"/>
    </source>
</evidence>
<comment type="similarity">
    <text evidence="15 20">Belongs to the glycosyltransferase 23 family.</text>
</comment>
<evidence type="ECO:0000256" key="1">
    <source>
        <dbReference type="ARBA" id="ARBA00004447"/>
    </source>
</evidence>
<evidence type="ECO:0000256" key="18">
    <source>
        <dbReference type="PIRSR" id="PIRSR000472-52"/>
    </source>
</evidence>
<reference evidence="23" key="1">
    <citation type="journal article" date="2024" name="Gigascience">
        <title>Chromosome-level genome of the poultry shaft louse Menopon gallinae provides insight into the host-switching and adaptive evolution of parasitic lice.</title>
        <authorList>
            <person name="Xu Y."/>
            <person name="Ma L."/>
            <person name="Liu S."/>
            <person name="Liang Y."/>
            <person name="Liu Q."/>
            <person name="He Z."/>
            <person name="Tian L."/>
            <person name="Duan Y."/>
            <person name="Cai W."/>
            <person name="Li H."/>
            <person name="Song F."/>
        </authorList>
    </citation>
    <scope>NUCLEOTIDE SEQUENCE</scope>
    <source>
        <strain evidence="23">Cailab_2023a</strain>
    </source>
</reference>
<evidence type="ECO:0000256" key="12">
    <source>
        <dbReference type="ARBA" id="ARBA00023136"/>
    </source>
</evidence>
<protein>
    <recommendedName>
        <fullName evidence="4 15">Alpha-(1,6)-fucosyltransferase</fullName>
        <ecNumber evidence="3 15">2.4.1.68</ecNumber>
    </recommendedName>
</protein>
<keyword evidence="13 18" id="KW-1015">Disulfide bond</keyword>
<evidence type="ECO:0000256" key="3">
    <source>
        <dbReference type="ARBA" id="ARBA00012660"/>
    </source>
</evidence>
<dbReference type="GO" id="GO:0006487">
    <property type="term" value="P:protein N-linked glycosylation"/>
    <property type="evidence" value="ECO:0007669"/>
    <property type="project" value="TreeGrafter"/>
</dbReference>
<dbReference type="Pfam" id="PF00018">
    <property type="entry name" value="SH3_1"/>
    <property type="match status" value="1"/>
</dbReference>
<dbReference type="PANTHER" id="PTHR13132">
    <property type="entry name" value="ALPHA- 1,6 -FUCOSYLTRANSFERASE"/>
    <property type="match status" value="1"/>
</dbReference>
<dbReference type="PANTHER" id="PTHR13132:SF29">
    <property type="entry name" value="ALPHA-(1,6)-FUCOSYLTRANSFERASE"/>
    <property type="match status" value="1"/>
</dbReference>
<sequence length="587" mass="66600">MMRSAACTKILIVSFAVWFVFLFFVARHLSSLRFTNGGTTTENEFDVVNSKLETAIHKLKVLQQHNDDLKLLISEISNPNNLKDDKAIDKLLNRAENLAEDVSRKMESSVPIPDGGPEAQYELMRKQINDDAREFWFYISAQTAKLREKAKKNSPEIADQLSEFLNVATQHKLSLFKDLYQLGEVDGYASWREAEAHSLAKELERRLKHLQNPKDCSTAKKIVCNLNKGCGFGCQIHHAAYCLIVAYATKRTLILTSKGWRYHKNGWEDIFLPVSDTCLSPAGSSRVGWPGKPEAQVIALPIIDTLTPKPDYLPPAIPSDLAPRLTRLHKMPIVWWIGQMLRYLMRPQPSTTDFLNYSKKRLKFQKPIVGVHIRRTDKIGTEAAFHPIEEYMKKVSDWYDQQENNNVEIKSRRIFLATDDPKVIAEAREKYPDYEVLGDPEIAKTAAMSTRYSDNSLYGILLDVYLLSLSDHLVCTFSSQVCRAAYELMQTYVPDATSHFTSLDDSYYYGGQNGHPAVAVIDHQAETALELDLKVGDQIAIAGNHWDGYSKGRNLRTNQIGLFPSFKVQNRVKVADFPSYAEVPNTK</sequence>